<sequence>MKSLHLPWETIADNGQWILIHQFPIPPGYNQTKATIGVMIPPGYPVAQLDMAYIYPHLTRVDNFPIRALAPHSLDGKIFQRWSRHRTGENPWRPGVDDLSTHLAAITIWFEKELKR</sequence>
<evidence type="ECO:0000313" key="2">
    <source>
        <dbReference type="Proteomes" id="UP001319200"/>
    </source>
</evidence>
<dbReference type="Proteomes" id="UP001319200">
    <property type="component" value="Unassembled WGS sequence"/>
</dbReference>
<keyword evidence="2" id="KW-1185">Reference proteome</keyword>
<protein>
    <submittedName>
        <fullName evidence="1">Uncharacterized protein</fullName>
    </submittedName>
</protein>
<proteinExistence type="predicted"/>
<dbReference type="AlphaFoldDB" id="A0AAP2GMM5"/>
<name>A0AAP2GMM5_9BACT</name>
<accession>A0AAP2GMM5</accession>
<dbReference type="EMBL" id="JAHESF010000007">
    <property type="protein sequence ID" value="MBT1697148.1"/>
    <property type="molecule type" value="Genomic_DNA"/>
</dbReference>
<evidence type="ECO:0000313" key="1">
    <source>
        <dbReference type="EMBL" id="MBT1697148.1"/>
    </source>
</evidence>
<reference evidence="1 2" key="1">
    <citation type="submission" date="2021-05" db="EMBL/GenBank/DDBJ databases">
        <title>A Polyphasic approach of four new species of the genus Ohtaekwangia: Ohtaekwangia histidinii sp. nov., Ohtaekwangia cretensis sp. nov., Ohtaekwangia indiensis sp. nov., Ohtaekwangia reichenbachii sp. nov. from diverse environment.</title>
        <authorList>
            <person name="Octaviana S."/>
        </authorList>
    </citation>
    <scope>NUCLEOTIDE SEQUENCE [LARGE SCALE GENOMIC DNA]</scope>
    <source>
        <strain evidence="1 2">PWU4</strain>
    </source>
</reference>
<dbReference type="Pfam" id="PF14462">
    <property type="entry name" value="Prok-E2_E"/>
    <property type="match status" value="1"/>
</dbReference>
<organism evidence="1 2">
    <name type="scientific">Chryseosolibacter histidini</name>
    <dbReference type="NCBI Taxonomy" id="2782349"/>
    <lineage>
        <taxon>Bacteria</taxon>
        <taxon>Pseudomonadati</taxon>
        <taxon>Bacteroidota</taxon>
        <taxon>Cytophagia</taxon>
        <taxon>Cytophagales</taxon>
        <taxon>Chryseotaleaceae</taxon>
        <taxon>Chryseosolibacter</taxon>
    </lineage>
</organism>
<dbReference type="InterPro" id="IPR025701">
    <property type="entry name" value="UBQ-conjugat_E2_E"/>
</dbReference>
<comment type="caution">
    <text evidence="1">The sequence shown here is derived from an EMBL/GenBank/DDBJ whole genome shotgun (WGS) entry which is preliminary data.</text>
</comment>
<gene>
    <name evidence="1" type="ORF">KK083_09700</name>
</gene>